<dbReference type="EMBL" id="JAJFAZ020000007">
    <property type="protein sequence ID" value="KAI5317501.1"/>
    <property type="molecule type" value="Genomic_DNA"/>
</dbReference>
<dbReference type="AlphaFoldDB" id="A0AAD4V476"/>
<dbReference type="Proteomes" id="UP001054821">
    <property type="component" value="Chromosome 7"/>
</dbReference>
<dbReference type="InterPro" id="IPR033121">
    <property type="entry name" value="PEPTIDASE_A1"/>
</dbReference>
<comment type="caution">
    <text evidence="3">The sequence shown here is derived from an EMBL/GenBank/DDBJ whole genome shotgun (WGS) entry which is preliminary data.</text>
</comment>
<proteinExistence type="inferred from homology"/>
<protein>
    <recommendedName>
        <fullName evidence="2">Peptidase A1 domain-containing protein</fullName>
    </recommendedName>
</protein>
<gene>
    <name evidence="3" type="ORF">L3X38_037208</name>
</gene>
<organism evidence="3 4">
    <name type="scientific">Prunus dulcis</name>
    <name type="common">Almond</name>
    <name type="synonym">Amygdalus dulcis</name>
    <dbReference type="NCBI Taxonomy" id="3755"/>
    <lineage>
        <taxon>Eukaryota</taxon>
        <taxon>Viridiplantae</taxon>
        <taxon>Streptophyta</taxon>
        <taxon>Embryophyta</taxon>
        <taxon>Tracheophyta</taxon>
        <taxon>Spermatophyta</taxon>
        <taxon>Magnoliopsida</taxon>
        <taxon>eudicotyledons</taxon>
        <taxon>Gunneridae</taxon>
        <taxon>Pentapetalae</taxon>
        <taxon>rosids</taxon>
        <taxon>fabids</taxon>
        <taxon>Rosales</taxon>
        <taxon>Rosaceae</taxon>
        <taxon>Amygdaloideae</taxon>
        <taxon>Amygdaleae</taxon>
        <taxon>Prunus</taxon>
    </lineage>
</organism>
<evidence type="ECO:0000256" key="1">
    <source>
        <dbReference type="ARBA" id="ARBA00007447"/>
    </source>
</evidence>
<dbReference type="InterPro" id="IPR032861">
    <property type="entry name" value="TAXi_N"/>
</dbReference>
<feature type="domain" description="Peptidase A1" evidence="2">
    <location>
        <begin position="24"/>
        <end position="81"/>
    </location>
</feature>
<dbReference type="InterPro" id="IPR021109">
    <property type="entry name" value="Peptidase_aspartic_dom_sf"/>
</dbReference>
<name>A0AAD4V476_PRUDU</name>
<keyword evidence="4" id="KW-1185">Reference proteome</keyword>
<sequence>MALGGDGGRRNTTALIVRVILGTTTVSLNIGRLAKIFELDIDSGSDLTWVQCDALCTGCTKVKFSIDSETNILRATPPICP</sequence>
<comment type="similarity">
    <text evidence="1">Belongs to the peptidase A1 family.</text>
</comment>
<evidence type="ECO:0000313" key="3">
    <source>
        <dbReference type="EMBL" id="KAI5317501.1"/>
    </source>
</evidence>
<dbReference type="SUPFAM" id="SSF50630">
    <property type="entry name" value="Acid proteases"/>
    <property type="match status" value="1"/>
</dbReference>
<reference evidence="3 4" key="1">
    <citation type="journal article" date="2022" name="G3 (Bethesda)">
        <title>Whole-genome sequence and methylome profiling of the almond [Prunus dulcis (Mill.) D.A. Webb] cultivar 'Nonpareil'.</title>
        <authorList>
            <person name="D'Amico-Willman K.M."/>
            <person name="Ouma W.Z."/>
            <person name="Meulia T."/>
            <person name="Sideli G.M."/>
            <person name="Gradziel T.M."/>
            <person name="Fresnedo-Ramirez J."/>
        </authorList>
    </citation>
    <scope>NUCLEOTIDE SEQUENCE [LARGE SCALE GENOMIC DNA]</scope>
    <source>
        <strain evidence="3">Clone GOH B32 T37-40</strain>
    </source>
</reference>
<evidence type="ECO:0000313" key="4">
    <source>
        <dbReference type="Proteomes" id="UP001054821"/>
    </source>
</evidence>
<dbReference type="PROSITE" id="PS51767">
    <property type="entry name" value="PEPTIDASE_A1"/>
    <property type="match status" value="1"/>
</dbReference>
<accession>A0AAD4V476</accession>
<evidence type="ECO:0000259" key="2">
    <source>
        <dbReference type="PROSITE" id="PS51767"/>
    </source>
</evidence>
<dbReference type="Gene3D" id="2.40.70.10">
    <property type="entry name" value="Acid Proteases"/>
    <property type="match status" value="1"/>
</dbReference>
<dbReference type="Pfam" id="PF14543">
    <property type="entry name" value="TAXi_N"/>
    <property type="match status" value="1"/>
</dbReference>